<name>A0A1B6G548_9HEMI</name>
<feature type="region of interest" description="Disordered" evidence="3">
    <location>
        <begin position="718"/>
        <end position="769"/>
    </location>
</feature>
<feature type="compositionally biased region" description="Low complexity" evidence="3">
    <location>
        <begin position="861"/>
        <end position="874"/>
    </location>
</feature>
<dbReference type="GO" id="GO:0032465">
    <property type="term" value="P:regulation of cytokinesis"/>
    <property type="evidence" value="ECO:0007669"/>
    <property type="project" value="InterPro"/>
</dbReference>
<dbReference type="InterPro" id="IPR022103">
    <property type="entry name" value="BIRC6"/>
</dbReference>
<dbReference type="GO" id="GO:0004842">
    <property type="term" value="F:ubiquitin-protein transferase activity"/>
    <property type="evidence" value="ECO:0007669"/>
    <property type="project" value="InterPro"/>
</dbReference>
<feature type="region of interest" description="Disordered" evidence="3">
    <location>
        <begin position="861"/>
        <end position="895"/>
    </location>
</feature>
<feature type="domain" description="UBC core" evidence="4">
    <location>
        <begin position="2701"/>
        <end position="2868"/>
    </location>
</feature>
<sequence length="2969" mass="325089">CHATSDGTKLEKMDSGLLGGAGGPLINYFEAPPISPISPILTNQVASNGPKKIVENDIDRVPWQQLVMTPPQHMLVIERMHSGARRFVVLDLGYPVLLTDLFVPACPDLLSLSIDLWTVSEEQDAQRLVVAPDITTKTLIMNDIHPPPVVRFIKITTIGRYGMNTTKCKIPIGCFYGHLLILPGEDYAEKNTRIANNPNPQNQLGVLNALFEDIQCRYSLACSKLQDLLSPLLSAEIANVSHMHHCLRRTSEMLKPTTLKITTAYQECVTYQHQLNSVRSVMRRLGAHKETTDPKNNLSSACTDKLRVLGENLLDLLLYLAYDVGFVPKTALYSLYQKFDQPLCEQLFNWLCVAEDTRMQLSACTLLVRMCGLQPWWGDFLVSTLTSLYSSRQTNIFPQDRVFILLVYLGRKSLSGGAKRSTVIDSVLKTLLQQLTPLAVNSPAPGFLGAHMDLSLVGWLLLFLSQCLDTTATATASSTDELHDKIKSDKDSGTGGRWDFLQGELSMQRRMSAVNRCSANRGYRRKLQKKLMHHKQQLEDLEVAKKAFHASTQALSALSSQAAKLSYKLESALKHQEQFLKKSVRQQASSSKANKESSECRRVVEDVAASCSKPRTSDNNVMCLPRSHCLPVARALAALLLHMDFTCNLDTFLLTCKVLARVALWTRPSLLLGEVLSEQQLAQLVRLAVWSHQPQSSPWACHAITCLLQDILEGGARNKRLSPEPNPIEEEPEPDVSRDEESQASSSITEVDEEIPEPDDAASPGMPSIKIKINSSFPLPSLLESDDSELEDLLDDILERGRNKKAPVVRVPVGIASTVSTALDSRLEYGVDSNAEVTLRRMTAHGAYNLPMSVGAPIAGPLQHLSSSSPNQSQPAPPKWEESLTSPWQSSGPQDLPSSVDMLRLCFDKIFLDLTSKESGSSLELVLQLWLTLNLDNPLEPSDSRVFDSSIVPSVALSPAAISGLISVLASRAAVSVRCWCLAFQTLTLFPNLPASDSDNSLDSSIQRMACTIVLDANFPQLLLSFFSSPQIKGCAGVTVCQCLHEMLVRFEMRCDVISNKSQLGFHFKLLLLQVFDKLVQPTGAIALQQGPLDAQAKLVQLMLHLDFTNTDVNTAVSILNAVALLVHSYMLSGEGVRWRSIMECSLNAVSSASNNGSSISSGSSGSGNGGSGGGGSGAKTKPMAWDLLVTSVVKLATSLVQIPLEAPQPSATSQTDEHKAASNKVPCVADMVTQQERTMHCLLRSLGMSHTVLPTDTQEPSSVSQAVFQLLSTIARKATSPAFVLKPVFAYISTNEGGFSEPLLSLLLCVIDGPEALQQFVALGALEVVCGNLVQANHGLVNCQPSTVSIVMQHLSQAPSLLLPQAPNTKKAADIASGLLNFAPLGTISSSNSTAQPADVLIQSAPPHRRARAPAWSYHFYPNESYVELTLTLPCAVLLREVHLQPHLTSLATCPSGVGLEISRDGRSPLVPIGLPLDSSGLTFIRLQLPRPEVVTTVLLRLYKPRDSPNIGLSQIRLLGNTTFSDNSHLGLEDEEPTIDSSLVWVRLVHHCLSVCVEPQLRASVVAATTKVPGLLRACCGLLLVPAAAIYTPCLQHILYMLGYHHPELGLQTITTLLTNGSHQGGLNNAVNSVVELLYLLCTTRDEHAAERVKAILSWLTVTASEAHMASSTYVQCVAAILWANPDFSHMVTDQLFSLVYQWTLRLESRSALKRAVDTVLCAMCYIKPVLFPTLLQQMGALVPISATGHTDSISDDRKDGENGRQTDDNKKESEWYDQLVLQDLQYLQLSDSQLMTVAVACQSPPATLQLLDSGLPNLLTQAILEFCSKKHSERRCSKQTSQSRLTDSDKASGRNHVIKENGKGSSPMVQLEMVSTILQFFAEVCSEGIMRDWLGSSKGSEFWLPLLTVLCSRPSTTPRCEMMSESLSSLESATVKFLSRCCWGHPTNQKLLANVLCDVISQQRTHAGELGISGVTRRLVLQLLLESEKIPVVVRGHTVLQGPVPTGPTHPRYGVENANHLLYLSVHTMCQEIVRQVAMNGVSSSETRSSESLANKENTRESLWSEVSEQLFVAAGVTAKDKRIKDAKNVTASMLKDKVYGKKAHTTTSTSLLADMAVTTEYLQHAELPGVNLPGALTLSQLLTVLDHRGVSLSSPCIELTINEPLSKEVQESSEALLSNPSFPSPLQVFTQQGGLALLAEHLPLVYPETLMYFRSTTAPPPPPTTSDQVDADWVKVEASDDIYEDVEESLVAPYISGQGAGGKHSEGGTSIPSVPLHSLAAFGLFLRLPGYAEVLLKDKRKAQCLLRLVLGVSDDGEGGDIMSNPACNSLPTLPFEVLRQLLESTPLSTDDGVLLRRTALDQGALHLLLACLAVFTHQPSDSTLPTLTSTAKTVTQPGGKSDDKSHLYWAKGTGFGTGSTTQSWNVEQALSRQRSEEQHVTVLLQVLSSYINPGGLVTADSSDEDSDSVTKPLPQPLPPCIHDLLQQSCLLPALSSYLRNDSVLDMARHIPLYRSVLQLLRAIAQNSQLVSLLLPRSRQATLQLSAVCLLLKMKNVVDTYASRLKINKPKSQSQKKVVRVSGNSSKQQHDDTGGGGLESDEGLALLIPDIQETANLVQLATDRLVYDSESDSESGHGHDLELPSKKSLEERYLEVMKPLQFETYEMITEASDGNGFQFVVSYHFESNVRAGGDRSHPARVKRLAQETVTLSTSLPLSFSSSVFVRCDADRLDIMKVLITGPAETPYANGCFELDVYFPPDYPNSPMLINLETTGHHTIRFNPNLYNDGKVCLSVLNTWHGRPEEKWNAHTSSFLQVLVSIQSLILVPEPYFNEPGYERSRGTQAGNQSSREYNSNICQATVKWAMLEQLRNPSPCFKQVIQTHFWMKRKEIKSQIEAWIADMESQSADRRTGRAISLNTMALKRHYQQLCEELAKLKPPTGLEDLADPEEPTWQQDMEKLVSQVCE</sequence>
<feature type="region of interest" description="Disordered" evidence="3">
    <location>
        <begin position="1752"/>
        <end position="1773"/>
    </location>
</feature>
<feature type="compositionally biased region" description="Acidic residues" evidence="3">
    <location>
        <begin position="750"/>
        <end position="760"/>
    </location>
</feature>
<dbReference type="PANTHER" id="PTHR46116:SF39">
    <property type="entry name" value="BACULOVIRAL IAP REPEAT-CONTAINING PROTEIN 6"/>
    <property type="match status" value="1"/>
</dbReference>
<evidence type="ECO:0000313" key="5">
    <source>
        <dbReference type="EMBL" id="JAS57568.1"/>
    </source>
</evidence>
<gene>
    <name evidence="5" type="ORF">g.33631</name>
</gene>
<feature type="compositionally biased region" description="Basic and acidic residues" evidence="3">
    <location>
        <begin position="1754"/>
        <end position="1773"/>
    </location>
</feature>
<feature type="compositionally biased region" description="Polar residues" evidence="3">
    <location>
        <begin position="2572"/>
        <end position="2589"/>
    </location>
</feature>
<feature type="compositionally biased region" description="Basic and acidic residues" evidence="3">
    <location>
        <begin position="1848"/>
        <end position="1864"/>
    </location>
</feature>
<feature type="non-terminal residue" evidence="5">
    <location>
        <position position="1"/>
    </location>
</feature>
<dbReference type="GO" id="GO:0005634">
    <property type="term" value="C:nucleus"/>
    <property type="evidence" value="ECO:0007669"/>
    <property type="project" value="TreeGrafter"/>
</dbReference>
<keyword evidence="1" id="KW-0808">Transferase</keyword>
<reference evidence="5" key="1">
    <citation type="submission" date="2015-11" db="EMBL/GenBank/DDBJ databases">
        <title>De novo transcriptome assembly of four potential Pierce s Disease insect vectors from Arizona vineyards.</title>
        <authorList>
            <person name="Tassone E.E."/>
        </authorList>
    </citation>
    <scope>NUCLEOTIDE SEQUENCE</scope>
</reference>
<feature type="region of interest" description="Disordered" evidence="3">
    <location>
        <begin position="1158"/>
        <end position="1179"/>
    </location>
</feature>
<evidence type="ECO:0000256" key="3">
    <source>
        <dbReference type="SAM" id="MobiDB-lite"/>
    </source>
</evidence>
<evidence type="ECO:0000256" key="1">
    <source>
        <dbReference type="ARBA" id="ARBA00022679"/>
    </source>
</evidence>
<organism evidence="5">
    <name type="scientific">Cuerna arida</name>
    <dbReference type="NCBI Taxonomy" id="1464854"/>
    <lineage>
        <taxon>Eukaryota</taxon>
        <taxon>Metazoa</taxon>
        <taxon>Ecdysozoa</taxon>
        <taxon>Arthropoda</taxon>
        <taxon>Hexapoda</taxon>
        <taxon>Insecta</taxon>
        <taxon>Pterygota</taxon>
        <taxon>Neoptera</taxon>
        <taxon>Paraneoptera</taxon>
        <taxon>Hemiptera</taxon>
        <taxon>Auchenorrhyncha</taxon>
        <taxon>Membracoidea</taxon>
        <taxon>Cicadellidae</taxon>
        <taxon>Cicadellinae</taxon>
        <taxon>Proconiini</taxon>
        <taxon>Cuerna</taxon>
    </lineage>
</organism>
<dbReference type="SMART" id="SM00212">
    <property type="entry name" value="UBCc"/>
    <property type="match status" value="1"/>
</dbReference>
<feature type="region of interest" description="Disordered" evidence="3">
    <location>
        <begin position="1837"/>
        <end position="1865"/>
    </location>
</feature>
<dbReference type="InterPro" id="IPR016135">
    <property type="entry name" value="UBQ-conjugating_enzyme/RWD"/>
</dbReference>
<dbReference type="FunFam" id="3.10.110.10:FF:000014">
    <property type="entry name" value="Baculoviral IAP repeat-containing protein 6"/>
    <property type="match status" value="1"/>
</dbReference>
<dbReference type="PANTHER" id="PTHR46116">
    <property type="entry name" value="(E3-INDEPENDENT) E2 UBIQUITIN-CONJUGATING ENZYME"/>
    <property type="match status" value="1"/>
</dbReference>
<dbReference type="SUPFAM" id="SSF54495">
    <property type="entry name" value="UBC-like"/>
    <property type="match status" value="1"/>
</dbReference>
<proteinExistence type="predicted"/>
<feature type="compositionally biased region" description="Gly residues" evidence="3">
    <location>
        <begin position="1165"/>
        <end position="1178"/>
    </location>
</feature>
<dbReference type="GO" id="GO:0004869">
    <property type="term" value="F:cysteine-type endopeptidase inhibitor activity"/>
    <property type="evidence" value="ECO:0007669"/>
    <property type="project" value="TreeGrafter"/>
</dbReference>
<feature type="region of interest" description="Disordered" evidence="3">
    <location>
        <begin position="2388"/>
        <end position="2409"/>
    </location>
</feature>
<protein>
    <recommendedName>
        <fullName evidence="4">UBC core domain-containing protein</fullName>
    </recommendedName>
</protein>
<dbReference type="EMBL" id="GECZ01012201">
    <property type="protein sequence ID" value="JAS57568.1"/>
    <property type="molecule type" value="Transcribed_RNA"/>
</dbReference>
<evidence type="ECO:0000256" key="2">
    <source>
        <dbReference type="ARBA" id="ARBA00022786"/>
    </source>
</evidence>
<dbReference type="CDD" id="cd23810">
    <property type="entry name" value="UBCc_BIRC6"/>
    <property type="match status" value="1"/>
</dbReference>
<dbReference type="GO" id="GO:0043066">
    <property type="term" value="P:negative regulation of apoptotic process"/>
    <property type="evidence" value="ECO:0007669"/>
    <property type="project" value="TreeGrafter"/>
</dbReference>
<dbReference type="GO" id="GO:0006915">
    <property type="term" value="P:apoptotic process"/>
    <property type="evidence" value="ECO:0007669"/>
    <property type="project" value="InterPro"/>
</dbReference>
<dbReference type="Pfam" id="PF12356">
    <property type="entry name" value="BIRC6"/>
    <property type="match status" value="1"/>
</dbReference>
<dbReference type="InterPro" id="IPR000608">
    <property type="entry name" value="UBC"/>
</dbReference>
<feature type="compositionally biased region" description="Polar residues" evidence="3">
    <location>
        <begin position="883"/>
        <end position="895"/>
    </location>
</feature>
<feature type="region of interest" description="Disordered" evidence="3">
    <location>
        <begin position="2571"/>
        <end position="2601"/>
    </location>
</feature>
<dbReference type="Gene3D" id="3.10.110.10">
    <property type="entry name" value="Ubiquitin Conjugating Enzyme"/>
    <property type="match status" value="1"/>
</dbReference>
<evidence type="ECO:0000259" key="4">
    <source>
        <dbReference type="PROSITE" id="PS50127"/>
    </source>
</evidence>
<dbReference type="PROSITE" id="PS50127">
    <property type="entry name" value="UBC_2"/>
    <property type="match status" value="1"/>
</dbReference>
<accession>A0A1B6G548</accession>
<keyword evidence="2" id="KW-0833">Ubl conjugation pathway</keyword>
<dbReference type="Pfam" id="PF00179">
    <property type="entry name" value="UQ_con"/>
    <property type="match status" value="1"/>
</dbReference>